<dbReference type="Proteomes" id="UP000601223">
    <property type="component" value="Unassembled WGS sequence"/>
</dbReference>
<dbReference type="PANTHER" id="PTHR30480">
    <property type="entry name" value="BETA-HEXOSAMINIDASE-RELATED"/>
    <property type="match status" value="1"/>
</dbReference>
<evidence type="ECO:0000256" key="1">
    <source>
        <dbReference type="ARBA" id="ARBA00005336"/>
    </source>
</evidence>
<dbReference type="GO" id="GO:0005975">
    <property type="term" value="P:carbohydrate metabolic process"/>
    <property type="evidence" value="ECO:0007669"/>
    <property type="project" value="InterPro"/>
</dbReference>
<feature type="region of interest" description="Disordered" evidence="4">
    <location>
        <begin position="1"/>
        <end position="23"/>
    </location>
</feature>
<dbReference type="EMBL" id="BONF01000032">
    <property type="protein sequence ID" value="GIF83912.1"/>
    <property type="molecule type" value="Genomic_DNA"/>
</dbReference>
<dbReference type="GO" id="GO:0009254">
    <property type="term" value="P:peptidoglycan turnover"/>
    <property type="evidence" value="ECO:0007669"/>
    <property type="project" value="TreeGrafter"/>
</dbReference>
<dbReference type="Pfam" id="PF00933">
    <property type="entry name" value="Glyco_hydro_3"/>
    <property type="match status" value="1"/>
</dbReference>
<evidence type="ECO:0000256" key="3">
    <source>
        <dbReference type="ARBA" id="ARBA00023295"/>
    </source>
</evidence>
<protein>
    <submittedName>
        <fullName evidence="6">Sugar hydrolase</fullName>
    </submittedName>
</protein>
<feature type="domain" description="Glycoside hydrolase family 3 N-terminal" evidence="5">
    <location>
        <begin position="57"/>
        <end position="347"/>
    </location>
</feature>
<evidence type="ECO:0000256" key="2">
    <source>
        <dbReference type="ARBA" id="ARBA00022801"/>
    </source>
</evidence>
<dbReference type="PANTHER" id="PTHR30480:SF16">
    <property type="entry name" value="GLYCOSIDE HYDROLASE FAMILY 3 DOMAIN PROTEIN"/>
    <property type="match status" value="1"/>
</dbReference>
<dbReference type="InterPro" id="IPR017853">
    <property type="entry name" value="GH"/>
</dbReference>
<dbReference type="AlphaFoldDB" id="A0A8J3JFB9"/>
<keyword evidence="3" id="KW-0326">Glycosidase</keyword>
<name>A0A8J3JFB9_9ACTN</name>
<evidence type="ECO:0000256" key="4">
    <source>
        <dbReference type="SAM" id="MobiDB-lite"/>
    </source>
</evidence>
<sequence>MTTTDHRTSPALATTTAPGQRPHLHDRGLLRLADAVLQPGFVGTTPPDWLRRRLADGLGGVVLFARNIVDPEQVTALTAALAADNPDVIIAVDEESGDVTRLDFEHGSRRPGNHALGAVDDPALTEAVAADIGAQLAAAGITLDYAPAADVNNNPANPVIGVRSFGADPALVSRHTAAWVRGLQSAGVAACAKHFPGHGDTGVDSHHGLPIIEADADRLDGIELPPFTAAIDAGVRAMMTAHLLVPALDPERPATMSRSVLIELLRGRLGFKGLVVTDGIEMASVSQRYGLGGAAALAIAGGADAICVGGETADENAVELLRTSIVDAVVSGELPEERLAEAASRVAAFAAESAALRSARAAAADRWHAAGRPEVGLEAARRALRVTGADRLPLRGPAHVVEFSTVTNLAIEARTPWGVGAPLQELRPDTTVVRLDERAVLADVLAGAEGRIPVLVCRDPHRHPWLAQLLEAVVAARPESIVVEMGVRHGDPLGAVHLATYGAATVCGRAAAEALTGA</sequence>
<keyword evidence="2 6" id="KW-0378">Hydrolase</keyword>
<dbReference type="InterPro" id="IPR036962">
    <property type="entry name" value="Glyco_hydro_3_N_sf"/>
</dbReference>
<keyword evidence="7" id="KW-1185">Reference proteome</keyword>
<dbReference type="InterPro" id="IPR001764">
    <property type="entry name" value="Glyco_hydro_3_N"/>
</dbReference>
<organism evidence="6 7">
    <name type="scientific">Catellatospora bangladeshensis</name>
    <dbReference type="NCBI Taxonomy" id="310355"/>
    <lineage>
        <taxon>Bacteria</taxon>
        <taxon>Bacillati</taxon>
        <taxon>Actinomycetota</taxon>
        <taxon>Actinomycetes</taxon>
        <taxon>Micromonosporales</taxon>
        <taxon>Micromonosporaceae</taxon>
        <taxon>Catellatospora</taxon>
    </lineage>
</organism>
<proteinExistence type="inferred from homology"/>
<dbReference type="RefSeq" id="WP_203751377.1">
    <property type="nucleotide sequence ID" value="NZ_BONF01000032.1"/>
</dbReference>
<dbReference type="SUPFAM" id="SSF51445">
    <property type="entry name" value="(Trans)glycosidases"/>
    <property type="match status" value="1"/>
</dbReference>
<comment type="caution">
    <text evidence="6">The sequence shown here is derived from an EMBL/GenBank/DDBJ whole genome shotgun (WGS) entry which is preliminary data.</text>
</comment>
<dbReference type="GO" id="GO:0004553">
    <property type="term" value="F:hydrolase activity, hydrolyzing O-glycosyl compounds"/>
    <property type="evidence" value="ECO:0007669"/>
    <property type="project" value="InterPro"/>
</dbReference>
<evidence type="ECO:0000313" key="6">
    <source>
        <dbReference type="EMBL" id="GIF83912.1"/>
    </source>
</evidence>
<reference evidence="6 7" key="1">
    <citation type="submission" date="2021-01" db="EMBL/GenBank/DDBJ databases">
        <title>Whole genome shotgun sequence of Catellatospora bangladeshensis NBRC 107357.</title>
        <authorList>
            <person name="Komaki H."/>
            <person name="Tamura T."/>
        </authorList>
    </citation>
    <scope>NUCLEOTIDE SEQUENCE [LARGE SCALE GENOMIC DNA]</scope>
    <source>
        <strain evidence="6 7">NBRC 107357</strain>
    </source>
</reference>
<dbReference type="InterPro" id="IPR050226">
    <property type="entry name" value="NagZ_Beta-hexosaminidase"/>
</dbReference>
<evidence type="ECO:0000313" key="7">
    <source>
        <dbReference type="Proteomes" id="UP000601223"/>
    </source>
</evidence>
<accession>A0A8J3JFB9</accession>
<evidence type="ECO:0000259" key="5">
    <source>
        <dbReference type="Pfam" id="PF00933"/>
    </source>
</evidence>
<gene>
    <name evidence="6" type="ORF">Cba03nite_52610</name>
</gene>
<dbReference type="Gene3D" id="3.20.20.300">
    <property type="entry name" value="Glycoside hydrolase, family 3, N-terminal domain"/>
    <property type="match status" value="1"/>
</dbReference>
<comment type="similarity">
    <text evidence="1">Belongs to the glycosyl hydrolase 3 family.</text>
</comment>
<dbReference type="FunFam" id="3.20.20.300:FF:000018">
    <property type="entry name" value="Sugar hydrolase"/>
    <property type="match status" value="1"/>
</dbReference>